<organism evidence="6 7">
    <name type="scientific">Ranatra chinensis</name>
    <dbReference type="NCBI Taxonomy" id="642074"/>
    <lineage>
        <taxon>Eukaryota</taxon>
        <taxon>Metazoa</taxon>
        <taxon>Ecdysozoa</taxon>
        <taxon>Arthropoda</taxon>
        <taxon>Hexapoda</taxon>
        <taxon>Insecta</taxon>
        <taxon>Pterygota</taxon>
        <taxon>Neoptera</taxon>
        <taxon>Paraneoptera</taxon>
        <taxon>Hemiptera</taxon>
        <taxon>Heteroptera</taxon>
        <taxon>Panheteroptera</taxon>
        <taxon>Nepomorpha</taxon>
        <taxon>Nepidae</taxon>
        <taxon>Ranatrinae</taxon>
        <taxon>Ranatra</taxon>
    </lineage>
</organism>
<dbReference type="AlphaFoldDB" id="A0ABD0XWW8"/>
<comment type="caution">
    <text evidence="6">The sequence shown here is derived from an EMBL/GenBank/DDBJ whole genome shotgun (WGS) entry which is preliminary data.</text>
</comment>
<protein>
    <recommendedName>
        <fullName evidence="5">Cytosol aminopeptidase domain-containing protein</fullName>
    </recommendedName>
</protein>
<dbReference type="Gene3D" id="3.40.630.10">
    <property type="entry name" value="Zn peptidases"/>
    <property type="match status" value="1"/>
</dbReference>
<evidence type="ECO:0000313" key="6">
    <source>
        <dbReference type="EMBL" id="KAL1115095.1"/>
    </source>
</evidence>
<keyword evidence="2" id="KW-0031">Aminopeptidase</keyword>
<dbReference type="Proteomes" id="UP001558652">
    <property type="component" value="Unassembled WGS sequence"/>
</dbReference>
<evidence type="ECO:0000256" key="4">
    <source>
        <dbReference type="ARBA" id="ARBA00022801"/>
    </source>
</evidence>
<dbReference type="PRINTS" id="PR00481">
    <property type="entry name" value="LAMNOPPTDASE"/>
</dbReference>
<dbReference type="InterPro" id="IPR041417">
    <property type="entry name" value="NPEPL1_N"/>
</dbReference>
<feature type="non-terminal residue" evidence="6">
    <location>
        <position position="1"/>
    </location>
</feature>
<dbReference type="GO" id="GO:0006508">
    <property type="term" value="P:proteolysis"/>
    <property type="evidence" value="ECO:0007669"/>
    <property type="project" value="UniProtKB-KW"/>
</dbReference>
<sequence>VALQVYKSALASLHPSTSDTVSLYLGLARLAALPGKCSRHNAPARPHALTTIVKSTSSGVSETIIVVCEFDDVFASAAAVARAYPLYSKKTNAEATVDVEFLVVGGRGGSSISWEALDALATAVRSTARIVDMPCSEMNVAHFLEEVISVGETYGLDVTIVRGEELHERGLNGIYGVGRAAEVGPALAVLSTRPAANDAGGPVIAWVGKGIVYDTGGLSIKGKVMMPGMKRDCGGAAAVLGAMCVASRLGFSTQLHAVFCLAENSVGPRGTRPDDIHTLYSGRTVEINNTDAEGRLVLADGVVYAARDLKADVILDMATLTGAQAIATGKYHSSLLTNSATWERMAMACGKMSGDLVFPVPFCPELHFCEFNSAIADMKNSVGDRANAQSSCAGLFVLAHLGFDFSGSWIHVDMAAPVYSVSVPRPYSPILLYEDCIFCPPYWQRYIYHKV</sequence>
<name>A0ABD0XWW8_9HEMI</name>
<dbReference type="EMBL" id="JBFDAA010000020">
    <property type="protein sequence ID" value="KAL1115095.1"/>
    <property type="molecule type" value="Genomic_DNA"/>
</dbReference>
<dbReference type="GO" id="GO:0004177">
    <property type="term" value="F:aminopeptidase activity"/>
    <property type="evidence" value="ECO:0007669"/>
    <property type="project" value="UniProtKB-KW"/>
</dbReference>
<keyword evidence="7" id="KW-1185">Reference proteome</keyword>
<dbReference type="PROSITE" id="PS00631">
    <property type="entry name" value="CYTOSOL_AP"/>
    <property type="match status" value="1"/>
</dbReference>
<dbReference type="Gene3D" id="3.40.50.10590">
    <property type="entry name" value="Zn-dependent exopeptidases"/>
    <property type="match status" value="1"/>
</dbReference>
<proteinExistence type="inferred from homology"/>
<dbReference type="PANTHER" id="PTHR11963:SF4">
    <property type="entry name" value="AMINOPEPTIDASE NPEPL1-RELATED"/>
    <property type="match status" value="1"/>
</dbReference>
<evidence type="ECO:0000259" key="5">
    <source>
        <dbReference type="PROSITE" id="PS00631"/>
    </source>
</evidence>
<dbReference type="CDD" id="cd00433">
    <property type="entry name" value="Peptidase_M17"/>
    <property type="match status" value="1"/>
</dbReference>
<feature type="domain" description="Cytosol aminopeptidase" evidence="5">
    <location>
        <begin position="289"/>
        <end position="296"/>
    </location>
</feature>
<accession>A0ABD0XWW8</accession>
<dbReference type="SUPFAM" id="SSF53187">
    <property type="entry name" value="Zn-dependent exopeptidases"/>
    <property type="match status" value="1"/>
</dbReference>
<dbReference type="InterPro" id="IPR000819">
    <property type="entry name" value="Peptidase_M17_C"/>
</dbReference>
<dbReference type="Pfam" id="PF00883">
    <property type="entry name" value="Peptidase_M17"/>
    <property type="match status" value="1"/>
</dbReference>
<dbReference type="Pfam" id="PF18295">
    <property type="entry name" value="Pdase_M17_N2"/>
    <property type="match status" value="1"/>
</dbReference>
<dbReference type="InterPro" id="IPR011356">
    <property type="entry name" value="Leucine_aapep/pepB"/>
</dbReference>
<evidence type="ECO:0000256" key="2">
    <source>
        <dbReference type="ARBA" id="ARBA00022438"/>
    </source>
</evidence>
<gene>
    <name evidence="6" type="ORF">AAG570_007126</name>
</gene>
<evidence type="ECO:0000256" key="3">
    <source>
        <dbReference type="ARBA" id="ARBA00022670"/>
    </source>
</evidence>
<reference evidence="6 7" key="1">
    <citation type="submission" date="2024-07" db="EMBL/GenBank/DDBJ databases">
        <title>Chromosome-level genome assembly of the water stick insect Ranatra chinensis (Heteroptera: Nepidae).</title>
        <authorList>
            <person name="Liu X."/>
        </authorList>
    </citation>
    <scope>NUCLEOTIDE SEQUENCE [LARGE SCALE GENOMIC DNA]</scope>
    <source>
        <strain evidence="6">Cailab_2021Rc</strain>
        <tissue evidence="6">Muscle</tissue>
    </source>
</reference>
<keyword evidence="3" id="KW-0645">Protease</keyword>
<dbReference type="PANTHER" id="PTHR11963">
    <property type="entry name" value="LEUCINE AMINOPEPTIDASE-RELATED"/>
    <property type="match status" value="1"/>
</dbReference>
<keyword evidence="4" id="KW-0378">Hydrolase</keyword>
<comment type="similarity">
    <text evidence="1">Belongs to the peptidase M17 family.</text>
</comment>
<evidence type="ECO:0000256" key="1">
    <source>
        <dbReference type="ARBA" id="ARBA00009528"/>
    </source>
</evidence>
<evidence type="ECO:0000313" key="7">
    <source>
        <dbReference type="Proteomes" id="UP001558652"/>
    </source>
</evidence>